<keyword evidence="3" id="KW-1185">Reference proteome</keyword>
<gene>
    <name evidence="1" type="ORF">GUITHDRAFT_149976</name>
</gene>
<name>L1K1T8_GUITC</name>
<dbReference type="AlphaFoldDB" id="L1K1T8"/>
<dbReference type="HOGENOM" id="CLU_2019631_0_0_1"/>
<dbReference type="GO" id="GO:0006388">
    <property type="term" value="P:tRNA splicing, via endonucleolytic cleavage and ligation"/>
    <property type="evidence" value="ECO:0007669"/>
    <property type="project" value="InterPro"/>
</dbReference>
<reference evidence="3" key="2">
    <citation type="submission" date="2012-11" db="EMBL/GenBank/DDBJ databases">
        <authorList>
            <person name="Kuo A."/>
            <person name="Curtis B.A."/>
            <person name="Tanifuji G."/>
            <person name="Burki F."/>
            <person name="Gruber A."/>
            <person name="Irimia M."/>
            <person name="Maruyama S."/>
            <person name="Arias M.C."/>
            <person name="Ball S.G."/>
            <person name="Gile G.H."/>
            <person name="Hirakawa Y."/>
            <person name="Hopkins J.F."/>
            <person name="Rensing S.A."/>
            <person name="Schmutz J."/>
            <person name="Symeonidi A."/>
            <person name="Elias M."/>
            <person name="Eveleigh R.J."/>
            <person name="Herman E.K."/>
            <person name="Klute M.J."/>
            <person name="Nakayama T."/>
            <person name="Obornik M."/>
            <person name="Reyes-Prieto A."/>
            <person name="Armbrust E.V."/>
            <person name="Aves S.J."/>
            <person name="Beiko R.G."/>
            <person name="Coutinho P."/>
            <person name="Dacks J.B."/>
            <person name="Durnford D.G."/>
            <person name="Fast N.M."/>
            <person name="Green B.R."/>
            <person name="Grisdale C."/>
            <person name="Hempe F."/>
            <person name="Henrissat B."/>
            <person name="Hoppner M.P."/>
            <person name="Ishida K.-I."/>
            <person name="Kim E."/>
            <person name="Koreny L."/>
            <person name="Kroth P.G."/>
            <person name="Liu Y."/>
            <person name="Malik S.-B."/>
            <person name="Maier U.G."/>
            <person name="McRose D."/>
            <person name="Mock T."/>
            <person name="Neilson J.A."/>
            <person name="Onodera N.T."/>
            <person name="Poole A.M."/>
            <person name="Pritham E.J."/>
            <person name="Richards T.A."/>
            <person name="Rocap G."/>
            <person name="Roy S.W."/>
            <person name="Sarai C."/>
            <person name="Schaack S."/>
            <person name="Shirato S."/>
            <person name="Slamovits C.H."/>
            <person name="Spencer D.F."/>
            <person name="Suzuki S."/>
            <person name="Worden A.Z."/>
            <person name="Zauner S."/>
            <person name="Barry K."/>
            <person name="Bell C."/>
            <person name="Bharti A.K."/>
            <person name="Crow J.A."/>
            <person name="Grimwood J."/>
            <person name="Kramer R."/>
            <person name="Lindquist E."/>
            <person name="Lucas S."/>
            <person name="Salamov A."/>
            <person name="McFadden G.I."/>
            <person name="Lane C.E."/>
            <person name="Keeling P.J."/>
            <person name="Gray M.W."/>
            <person name="Grigoriev I.V."/>
            <person name="Archibald J.M."/>
        </authorList>
    </citation>
    <scope>NUCLEOTIDE SEQUENCE</scope>
    <source>
        <strain evidence="3">CCMP2712</strain>
    </source>
</reference>
<dbReference type="KEGG" id="gtt:GUITHDRAFT_149976"/>
<evidence type="ECO:0000313" key="3">
    <source>
        <dbReference type="Proteomes" id="UP000011087"/>
    </source>
</evidence>
<dbReference type="OrthoDB" id="48041at2759"/>
<dbReference type="InterPro" id="IPR006677">
    <property type="entry name" value="tRNA_intron_Endonuc_cat-like"/>
</dbReference>
<sequence>MPEEICLALEMGWIDRRNVKYDLRSRSDSASPSNEKEDATNDAKMTTISIPFLPPQDSYSIELHAGFLDDFLRDVNNQRRYRIFKDLWEKGSGSKFGADFLLYPECCDVMRLRCYVNVYDRPI</sequence>
<dbReference type="GeneID" id="17311373"/>
<dbReference type="CDD" id="cd22363">
    <property type="entry name" value="tRNA-intron_lyase_C"/>
    <property type="match status" value="1"/>
</dbReference>
<evidence type="ECO:0000313" key="1">
    <source>
        <dbReference type="EMBL" id="EKX54318.1"/>
    </source>
</evidence>
<accession>L1K1T8</accession>
<dbReference type="GO" id="GO:0000213">
    <property type="term" value="F:tRNA-intron lyase activity"/>
    <property type="evidence" value="ECO:0007669"/>
    <property type="project" value="InterPro"/>
</dbReference>
<dbReference type="Proteomes" id="UP000011087">
    <property type="component" value="Unassembled WGS sequence"/>
</dbReference>
<evidence type="ECO:0000313" key="2">
    <source>
        <dbReference type="EnsemblProtists" id="EKX54318"/>
    </source>
</evidence>
<dbReference type="EnsemblProtists" id="EKX54318">
    <property type="protein sequence ID" value="EKX54318"/>
    <property type="gene ID" value="GUITHDRAFT_149976"/>
</dbReference>
<dbReference type="RefSeq" id="XP_005841298.1">
    <property type="nucleotide sequence ID" value="XM_005841241.1"/>
</dbReference>
<dbReference type="EMBL" id="JH992967">
    <property type="protein sequence ID" value="EKX54318.1"/>
    <property type="molecule type" value="Genomic_DNA"/>
</dbReference>
<dbReference type="SUPFAM" id="SSF53032">
    <property type="entry name" value="tRNA-intron endonuclease catalytic domain-like"/>
    <property type="match status" value="1"/>
</dbReference>
<dbReference type="PaxDb" id="55529-EKX54318"/>
<reference evidence="1 3" key="1">
    <citation type="journal article" date="2012" name="Nature">
        <title>Algal genomes reveal evolutionary mosaicism and the fate of nucleomorphs.</title>
        <authorList>
            <consortium name="DOE Joint Genome Institute"/>
            <person name="Curtis B.A."/>
            <person name="Tanifuji G."/>
            <person name="Burki F."/>
            <person name="Gruber A."/>
            <person name="Irimia M."/>
            <person name="Maruyama S."/>
            <person name="Arias M.C."/>
            <person name="Ball S.G."/>
            <person name="Gile G.H."/>
            <person name="Hirakawa Y."/>
            <person name="Hopkins J.F."/>
            <person name="Kuo A."/>
            <person name="Rensing S.A."/>
            <person name="Schmutz J."/>
            <person name="Symeonidi A."/>
            <person name="Elias M."/>
            <person name="Eveleigh R.J."/>
            <person name="Herman E.K."/>
            <person name="Klute M.J."/>
            <person name="Nakayama T."/>
            <person name="Obornik M."/>
            <person name="Reyes-Prieto A."/>
            <person name="Armbrust E.V."/>
            <person name="Aves S.J."/>
            <person name="Beiko R.G."/>
            <person name="Coutinho P."/>
            <person name="Dacks J.B."/>
            <person name="Durnford D.G."/>
            <person name="Fast N.M."/>
            <person name="Green B.R."/>
            <person name="Grisdale C.J."/>
            <person name="Hempel F."/>
            <person name="Henrissat B."/>
            <person name="Hoppner M.P."/>
            <person name="Ishida K."/>
            <person name="Kim E."/>
            <person name="Koreny L."/>
            <person name="Kroth P.G."/>
            <person name="Liu Y."/>
            <person name="Malik S.B."/>
            <person name="Maier U.G."/>
            <person name="McRose D."/>
            <person name="Mock T."/>
            <person name="Neilson J.A."/>
            <person name="Onodera N.T."/>
            <person name="Poole A.M."/>
            <person name="Pritham E.J."/>
            <person name="Richards T.A."/>
            <person name="Rocap G."/>
            <person name="Roy S.W."/>
            <person name="Sarai C."/>
            <person name="Schaack S."/>
            <person name="Shirato S."/>
            <person name="Slamovits C.H."/>
            <person name="Spencer D.F."/>
            <person name="Suzuki S."/>
            <person name="Worden A.Z."/>
            <person name="Zauner S."/>
            <person name="Barry K."/>
            <person name="Bell C."/>
            <person name="Bharti A.K."/>
            <person name="Crow J.A."/>
            <person name="Grimwood J."/>
            <person name="Kramer R."/>
            <person name="Lindquist E."/>
            <person name="Lucas S."/>
            <person name="Salamov A."/>
            <person name="McFadden G.I."/>
            <person name="Lane C.E."/>
            <person name="Keeling P.J."/>
            <person name="Gray M.W."/>
            <person name="Grigoriev I.V."/>
            <person name="Archibald J.M."/>
        </authorList>
    </citation>
    <scope>NUCLEOTIDE SEQUENCE</scope>
    <source>
        <strain evidence="1 3">CCMP2712</strain>
    </source>
</reference>
<dbReference type="InterPro" id="IPR036167">
    <property type="entry name" value="tRNA_intron_Endo_cat-like_sf"/>
</dbReference>
<organism evidence="1">
    <name type="scientific">Guillardia theta (strain CCMP2712)</name>
    <name type="common">Cryptophyte</name>
    <dbReference type="NCBI Taxonomy" id="905079"/>
    <lineage>
        <taxon>Eukaryota</taxon>
        <taxon>Cryptophyceae</taxon>
        <taxon>Pyrenomonadales</taxon>
        <taxon>Geminigeraceae</taxon>
        <taxon>Guillardia</taxon>
    </lineage>
</organism>
<reference evidence="2" key="3">
    <citation type="submission" date="2015-06" db="UniProtKB">
        <authorList>
            <consortium name="EnsemblProtists"/>
        </authorList>
    </citation>
    <scope>IDENTIFICATION</scope>
</reference>
<protein>
    <submittedName>
        <fullName evidence="1 2">Uncharacterized protein</fullName>
    </submittedName>
</protein>
<proteinExistence type="predicted"/>